<name>A0ABS7JN66_9HELI</name>
<dbReference type="InterPro" id="IPR007759">
    <property type="entry name" value="Asxl_HARE-HTH"/>
</dbReference>
<gene>
    <name evidence="3" type="ORF">K4G57_05075</name>
</gene>
<comment type="caution">
    <text evidence="3">The sequence shown here is derived from an EMBL/GenBank/DDBJ whole genome shotgun (WGS) entry which is preliminary data.</text>
</comment>
<sequence>MTYKEMISEVLRQAKQPLSSEQIWSQACELGFDKELSSIGKAPLITTRTRIYRDIREGGKESQFIFASRKPTTFWLKTRAGELGSLNLDDADVKTKQKNQFHERDLHPLLVKFLYENSNFNLQCKTIYHEKSKKDTNGKDKWNYPDIVGVYFPYGDYKEETLNLLHNIKQSHYKFFSFELKISLDFSNLKESYFQAVSNSSWANEGYLVVFKEIDDEVLGELRRLNQSFGIGVIKLESDVQSSRILLSSRQKELDISTLDMLLDKNADFKNFICDVNKQIKAGVGIEIKADFDKVLDDDGMQKYLKEKHIEE</sequence>
<dbReference type="Proteomes" id="UP000700059">
    <property type="component" value="Unassembled WGS sequence"/>
</dbReference>
<dbReference type="EMBL" id="JAIGYQ010000005">
    <property type="protein sequence ID" value="MBX7490836.1"/>
    <property type="molecule type" value="Genomic_DNA"/>
</dbReference>
<keyword evidence="1" id="KW-0804">Transcription</keyword>
<keyword evidence="4" id="KW-1185">Reference proteome</keyword>
<reference evidence="3 4" key="1">
    <citation type="submission" date="2021-08" db="EMBL/GenBank/DDBJ databases">
        <title>Helicobacter spp. isolated from feces of Anatolian Ground Squirrel (Spermophilus xanthoprymnus) in Turkey.</title>
        <authorList>
            <person name="Aydin F."/>
            <person name="Abay S."/>
            <person name="Kayman T."/>
            <person name="Karakaya E."/>
            <person name="Saticioglu I.B."/>
        </authorList>
    </citation>
    <scope>NUCLEOTIDE SEQUENCE [LARGE SCALE GENOMIC DNA]</scope>
    <source>
        <strain evidence="3 4">Faydin-H70</strain>
    </source>
</reference>
<evidence type="ECO:0000259" key="2">
    <source>
        <dbReference type="PROSITE" id="PS51913"/>
    </source>
</evidence>
<proteinExistence type="predicted"/>
<organism evidence="3 4">
    <name type="scientific">Helicobacter turcicus</name>
    <dbReference type="NCBI Taxonomy" id="2867412"/>
    <lineage>
        <taxon>Bacteria</taxon>
        <taxon>Pseudomonadati</taxon>
        <taxon>Campylobacterota</taxon>
        <taxon>Epsilonproteobacteria</taxon>
        <taxon>Campylobacterales</taxon>
        <taxon>Helicobacteraceae</taxon>
        <taxon>Helicobacter</taxon>
    </lineage>
</organism>
<evidence type="ECO:0000313" key="3">
    <source>
        <dbReference type="EMBL" id="MBX7490836.1"/>
    </source>
</evidence>
<dbReference type="Pfam" id="PF05066">
    <property type="entry name" value="HARE-HTH"/>
    <property type="match status" value="1"/>
</dbReference>
<dbReference type="RefSeq" id="WP_221531965.1">
    <property type="nucleotide sequence ID" value="NZ_JAIGYP010000005.1"/>
</dbReference>
<evidence type="ECO:0000256" key="1">
    <source>
        <dbReference type="ARBA" id="ARBA00023163"/>
    </source>
</evidence>
<protein>
    <submittedName>
        <fullName evidence="3">HrgA protein</fullName>
    </submittedName>
</protein>
<evidence type="ECO:0000313" key="4">
    <source>
        <dbReference type="Proteomes" id="UP000700059"/>
    </source>
</evidence>
<accession>A0ABS7JN66</accession>
<dbReference type="PROSITE" id="PS51913">
    <property type="entry name" value="HTH_HARE"/>
    <property type="match status" value="1"/>
</dbReference>
<feature type="domain" description="HTH HARE-type" evidence="2">
    <location>
        <begin position="1"/>
        <end position="79"/>
    </location>
</feature>